<dbReference type="Proteomes" id="UP000006701">
    <property type="component" value="Unassembled WGS sequence"/>
</dbReference>
<gene>
    <name evidence="2" type="ORF">ACLA_089390</name>
</gene>
<dbReference type="AlphaFoldDB" id="A1CEE8"/>
<name>A1CEE8_ASPCL</name>
<dbReference type="HOGENOM" id="CLU_038716_0_0_1"/>
<dbReference type="GO" id="GO:0017057">
    <property type="term" value="F:6-phosphogluconolactonase activity"/>
    <property type="evidence" value="ECO:0007669"/>
    <property type="project" value="TreeGrafter"/>
</dbReference>
<dbReference type="Pfam" id="PF10282">
    <property type="entry name" value="Lactonase"/>
    <property type="match status" value="1"/>
</dbReference>
<dbReference type="eggNOG" id="ENOG502RIAE">
    <property type="taxonomic scope" value="Eukaryota"/>
</dbReference>
<reference evidence="2 3" key="1">
    <citation type="journal article" date="2008" name="PLoS Genet.">
        <title>Genomic islands in the pathogenic filamentous fungus Aspergillus fumigatus.</title>
        <authorList>
            <person name="Fedorova N.D."/>
            <person name="Khaldi N."/>
            <person name="Joardar V.S."/>
            <person name="Maiti R."/>
            <person name="Amedeo P."/>
            <person name="Anderson M.J."/>
            <person name="Crabtree J."/>
            <person name="Silva J.C."/>
            <person name="Badger J.H."/>
            <person name="Albarraq A."/>
            <person name="Angiuoli S."/>
            <person name="Bussey H."/>
            <person name="Bowyer P."/>
            <person name="Cotty P.J."/>
            <person name="Dyer P.S."/>
            <person name="Egan A."/>
            <person name="Galens K."/>
            <person name="Fraser-Liggett C.M."/>
            <person name="Haas B.J."/>
            <person name="Inman J.M."/>
            <person name="Kent R."/>
            <person name="Lemieux S."/>
            <person name="Malavazi I."/>
            <person name="Orvis J."/>
            <person name="Roemer T."/>
            <person name="Ronning C.M."/>
            <person name="Sundaram J.P."/>
            <person name="Sutton G."/>
            <person name="Turner G."/>
            <person name="Venter J.C."/>
            <person name="White O.R."/>
            <person name="Whitty B.R."/>
            <person name="Youngman P."/>
            <person name="Wolfe K.H."/>
            <person name="Goldman G.H."/>
            <person name="Wortman J.R."/>
            <person name="Jiang B."/>
            <person name="Denning D.W."/>
            <person name="Nierman W.C."/>
        </authorList>
    </citation>
    <scope>NUCLEOTIDE SEQUENCE [LARGE SCALE GENOMIC DNA]</scope>
    <source>
        <strain evidence="3">ATCC 1007 / CBS 513.65 / DSM 816 / NCTC 3887 / NRRL 1</strain>
    </source>
</reference>
<evidence type="ECO:0000313" key="3">
    <source>
        <dbReference type="Proteomes" id="UP000006701"/>
    </source>
</evidence>
<evidence type="ECO:0008006" key="4">
    <source>
        <dbReference type="Google" id="ProtNLM"/>
    </source>
</evidence>
<evidence type="ECO:0000313" key="2">
    <source>
        <dbReference type="EMBL" id="EAW11247.1"/>
    </source>
</evidence>
<comment type="similarity">
    <text evidence="1">Belongs to the cycloisomerase 2 family.</text>
</comment>
<dbReference type="InterPro" id="IPR015943">
    <property type="entry name" value="WD40/YVTN_repeat-like_dom_sf"/>
</dbReference>
<dbReference type="InterPro" id="IPR019405">
    <property type="entry name" value="Lactonase_7-beta_prop"/>
</dbReference>
<dbReference type="PANTHER" id="PTHR30344">
    <property type="entry name" value="6-PHOSPHOGLUCONOLACTONASE-RELATED"/>
    <property type="match status" value="1"/>
</dbReference>
<sequence length="397" mass="41915">MLRFLPLFSLASAAHLYATHYSGSLSTLTLDRAANGSYALSIAASEVTCGGMPSWLTLDATTRTLYCSDETGDASTTGSLSTYTVGRDGALTQTAKVVDVGGPVNSIVYEGVRGEKYLAIAHYTGSAVTTFSLPIQPSSKPHQVLRYTLPHPGPRPEQDSPHPHQVILDPTGAFILIPDLGADQVRVYAIDKHTGQLDACPSLEFTPGSGPRHGVFWSSADAVQRGSRSRRPGHAAETFLYTVSELSRHFDAFAVSYPAAGCLAFHRTQDFIPYPGGETPQGASLAEIRLAGHNLYASVRSDHAFKPNDSLVTLTRAHNGTVALRELTSAYGTVPRTMVINKAGTLVAVGDQASANVAIIARNPKSGKLGDLVASVQVGEPGKPGTSTGLSSVIWAE</sequence>
<dbReference type="PANTHER" id="PTHR30344:SF1">
    <property type="entry name" value="6-PHOSPHOGLUCONOLACTONASE"/>
    <property type="match status" value="1"/>
</dbReference>
<organism evidence="2 3">
    <name type="scientific">Aspergillus clavatus (strain ATCC 1007 / CBS 513.65 / DSM 816 / NCTC 3887 / NRRL 1 / QM 1276 / 107)</name>
    <dbReference type="NCBI Taxonomy" id="344612"/>
    <lineage>
        <taxon>Eukaryota</taxon>
        <taxon>Fungi</taxon>
        <taxon>Dikarya</taxon>
        <taxon>Ascomycota</taxon>
        <taxon>Pezizomycotina</taxon>
        <taxon>Eurotiomycetes</taxon>
        <taxon>Eurotiomycetidae</taxon>
        <taxon>Eurotiales</taxon>
        <taxon>Aspergillaceae</taxon>
        <taxon>Aspergillus</taxon>
        <taxon>Aspergillus subgen. Fumigati</taxon>
    </lineage>
</organism>
<protein>
    <recommendedName>
        <fullName evidence="4">6-phosphogluconolactonase</fullName>
    </recommendedName>
</protein>
<dbReference type="KEGG" id="act:ACLA_089390"/>
<dbReference type="EMBL" id="DS027052">
    <property type="protein sequence ID" value="EAW11247.1"/>
    <property type="molecule type" value="Genomic_DNA"/>
</dbReference>
<evidence type="ECO:0000256" key="1">
    <source>
        <dbReference type="ARBA" id="ARBA00005564"/>
    </source>
</evidence>
<keyword evidence="3" id="KW-1185">Reference proteome</keyword>
<accession>A1CEE8</accession>
<proteinExistence type="inferred from homology"/>
<dbReference type="OMA" id="AWVGTYN"/>
<dbReference type="FunFam" id="2.130.10.10:FF:000855">
    <property type="entry name" value="3-carboxy-cis,cis-mucoante lactonizing enzyme"/>
    <property type="match status" value="1"/>
</dbReference>
<dbReference type="SUPFAM" id="SSF50974">
    <property type="entry name" value="Nitrous oxide reductase, N-terminal domain"/>
    <property type="match status" value="1"/>
</dbReference>
<dbReference type="OrthoDB" id="9972196at2759"/>
<dbReference type="InterPro" id="IPR011045">
    <property type="entry name" value="N2O_reductase_N"/>
</dbReference>
<dbReference type="VEuPathDB" id="FungiDB:ACLA_089390"/>
<dbReference type="RefSeq" id="XP_001272673.1">
    <property type="nucleotide sequence ID" value="XM_001272672.1"/>
</dbReference>
<dbReference type="InterPro" id="IPR050282">
    <property type="entry name" value="Cycloisomerase_2"/>
</dbReference>
<dbReference type="GeneID" id="4705323"/>
<dbReference type="Gene3D" id="2.130.10.10">
    <property type="entry name" value="YVTN repeat-like/Quinoprotein amine dehydrogenase"/>
    <property type="match status" value="1"/>
</dbReference>